<evidence type="ECO:0000259" key="8">
    <source>
        <dbReference type="PROSITE" id="PS51751"/>
    </source>
</evidence>
<evidence type="ECO:0000256" key="6">
    <source>
        <dbReference type="ARBA" id="ARBA00023136"/>
    </source>
</evidence>
<evidence type="ECO:0000313" key="10">
    <source>
        <dbReference type="Proteomes" id="UP000605986"/>
    </source>
</evidence>
<feature type="transmembrane region" description="Helical" evidence="7">
    <location>
        <begin position="69"/>
        <end position="90"/>
    </location>
</feature>
<comment type="caution">
    <text evidence="9">The sequence shown here is derived from an EMBL/GenBank/DDBJ whole genome shotgun (WGS) entry which is preliminary data.</text>
</comment>
<evidence type="ECO:0000256" key="7">
    <source>
        <dbReference type="PIRNR" id="PIRNR031032"/>
    </source>
</evidence>
<feature type="transmembrane region" description="Helical" evidence="7">
    <location>
        <begin position="102"/>
        <end position="126"/>
    </location>
</feature>
<comment type="similarity">
    <text evidence="2">Belongs to the TMEM97/sigma-2 receptor family.</text>
</comment>
<sequence>MAQKPARDWIYLIIISLQLVGMIFLEFTEFYPHSIYASPDAPLRFLANVKDTYLSFSGDPFFGDKFNGAWFRSMFLIEIFVQFPLAIYIVRNLAAKKPTSGPAEIAGLVYGCLTAMSSIACVAELLDMGPELVSEENKTNLVWGTYFPYALIPGLMAVDMYTRLLRRVRTDVKPKTQ</sequence>
<evidence type="ECO:0000256" key="5">
    <source>
        <dbReference type="ARBA" id="ARBA00022989"/>
    </source>
</evidence>
<evidence type="ECO:0000256" key="2">
    <source>
        <dbReference type="ARBA" id="ARBA00009096"/>
    </source>
</evidence>
<feature type="transmembrane region" description="Helical" evidence="7">
    <location>
        <begin position="146"/>
        <end position="165"/>
    </location>
</feature>
<accession>A0A8H4JF12</accession>
<proteinExistence type="inferred from homology"/>
<dbReference type="Proteomes" id="UP000605986">
    <property type="component" value="Unassembled WGS sequence"/>
</dbReference>
<evidence type="ECO:0000256" key="3">
    <source>
        <dbReference type="ARBA" id="ARBA00022692"/>
    </source>
</evidence>
<dbReference type="PANTHER" id="PTHR31204:SF1">
    <property type="entry name" value="SIGMA INTRACELLULAR RECEPTOR 2"/>
    <property type="match status" value="1"/>
</dbReference>
<evidence type="ECO:0000313" key="9">
    <source>
        <dbReference type="EMBL" id="KAF4423678.1"/>
    </source>
</evidence>
<dbReference type="EMBL" id="JAADJG010001153">
    <property type="protein sequence ID" value="KAF4423678.1"/>
    <property type="molecule type" value="Genomic_DNA"/>
</dbReference>
<keyword evidence="5 7" id="KW-1133">Transmembrane helix</keyword>
<dbReference type="InterPro" id="IPR051987">
    <property type="entry name" value="Sigma-2_receptor-like"/>
</dbReference>
<dbReference type="InterPro" id="IPR033118">
    <property type="entry name" value="EXPERA"/>
</dbReference>
<reference evidence="9" key="1">
    <citation type="submission" date="2020-01" db="EMBL/GenBank/DDBJ databases">
        <title>Identification and distribution of gene clusters putatively required for synthesis of sphingolipid metabolism inhibitors in phylogenetically diverse species of the filamentous fungus Fusarium.</title>
        <authorList>
            <person name="Kim H.-S."/>
            <person name="Busman M."/>
            <person name="Brown D.W."/>
            <person name="Divon H."/>
            <person name="Uhlig S."/>
            <person name="Proctor R.H."/>
        </authorList>
    </citation>
    <scope>NUCLEOTIDE SEQUENCE</scope>
    <source>
        <strain evidence="9">NRRL 53441</strain>
    </source>
</reference>
<dbReference type="Pfam" id="PF05241">
    <property type="entry name" value="EBP"/>
    <property type="match status" value="1"/>
</dbReference>
<comment type="subcellular location">
    <subcellularLocation>
        <location evidence="1">Endoplasmic reticulum membrane</location>
        <topology evidence="1">Multi-pass membrane protein</topology>
    </subcellularLocation>
</comment>
<dbReference type="PANTHER" id="PTHR31204">
    <property type="entry name" value="SIGMA INTRACELLULAR RECEPTOR 2"/>
    <property type="match status" value="1"/>
</dbReference>
<gene>
    <name evidence="9" type="ORF">F53441_14266</name>
</gene>
<feature type="transmembrane region" description="Helical" evidence="7">
    <location>
        <begin position="9"/>
        <end position="27"/>
    </location>
</feature>
<keyword evidence="3 7" id="KW-0812">Transmembrane</keyword>
<keyword evidence="4 7" id="KW-0256">Endoplasmic reticulum</keyword>
<dbReference type="PIRSF" id="PIRSF031032">
    <property type="entry name" value="TMP_97_prd"/>
    <property type="match status" value="1"/>
</dbReference>
<dbReference type="GO" id="GO:0005789">
    <property type="term" value="C:endoplasmic reticulum membrane"/>
    <property type="evidence" value="ECO:0007669"/>
    <property type="project" value="UniProtKB-SubCell"/>
</dbReference>
<evidence type="ECO:0000256" key="4">
    <source>
        <dbReference type="ARBA" id="ARBA00022824"/>
    </source>
</evidence>
<feature type="domain" description="EXPERA" evidence="8">
    <location>
        <begin position="7"/>
        <end position="157"/>
    </location>
</feature>
<dbReference type="InterPro" id="IPR016964">
    <property type="entry name" value="Sigma2_recept"/>
</dbReference>
<keyword evidence="6 7" id="KW-0472">Membrane</keyword>
<evidence type="ECO:0000256" key="1">
    <source>
        <dbReference type="ARBA" id="ARBA00004477"/>
    </source>
</evidence>
<protein>
    <recommendedName>
        <fullName evidence="7">Efficient mitochondria targeting-associated protein 19</fullName>
    </recommendedName>
</protein>
<dbReference type="PROSITE" id="PS51751">
    <property type="entry name" value="EXPERA"/>
    <property type="match status" value="1"/>
</dbReference>
<dbReference type="AlphaFoldDB" id="A0A8H4JF12"/>
<dbReference type="OrthoDB" id="433124at2759"/>
<keyword evidence="10" id="KW-1185">Reference proteome</keyword>
<name>A0A8H4JF12_9HYPO</name>
<organism evidence="9 10">
    <name type="scientific">Fusarium austroafricanum</name>
    <dbReference type="NCBI Taxonomy" id="2364996"/>
    <lineage>
        <taxon>Eukaryota</taxon>
        <taxon>Fungi</taxon>
        <taxon>Dikarya</taxon>
        <taxon>Ascomycota</taxon>
        <taxon>Pezizomycotina</taxon>
        <taxon>Sordariomycetes</taxon>
        <taxon>Hypocreomycetidae</taxon>
        <taxon>Hypocreales</taxon>
        <taxon>Nectriaceae</taxon>
        <taxon>Fusarium</taxon>
        <taxon>Fusarium concolor species complex</taxon>
    </lineage>
</organism>